<keyword evidence="2" id="KW-1185">Reference proteome</keyword>
<dbReference type="Proteomes" id="UP000636479">
    <property type="component" value="Unassembled WGS sequence"/>
</dbReference>
<name>A0A8H6S751_9AGAR</name>
<dbReference type="AlphaFoldDB" id="A0A8H6S751"/>
<reference evidence="1" key="1">
    <citation type="submission" date="2020-05" db="EMBL/GenBank/DDBJ databases">
        <title>Mycena genomes resolve the evolution of fungal bioluminescence.</title>
        <authorList>
            <person name="Tsai I.J."/>
        </authorList>
    </citation>
    <scope>NUCLEOTIDE SEQUENCE</scope>
    <source>
        <strain evidence="1">171206Taipei</strain>
    </source>
</reference>
<dbReference type="GeneID" id="59350375"/>
<dbReference type="RefSeq" id="XP_037215691.1">
    <property type="nucleotide sequence ID" value="XM_037367859.1"/>
</dbReference>
<evidence type="ECO:0000313" key="2">
    <source>
        <dbReference type="Proteomes" id="UP000636479"/>
    </source>
</evidence>
<gene>
    <name evidence="1" type="ORF">MIND_01131200</name>
</gene>
<sequence>MAPCVNSPPTPATNKALATFDILGVIFEACLALDISITWQNDVRQKMALGAVCGCWKLALESIATLWSHIILVPRMPQYYINKVFWLARAAPKRLRIDLDLDSELDIMFLSSIAALLGAKAETVTHISLQYCSHSAWDIFVDHLLAVKPQPTFASLEEFSATPISLGECEFDIEPPPLLGLAVGFCHLNESSPRPFLVAPHITSLALTHVNGPVASDFAMDLLDCLRQTPSLETLALDINEPLVAKSTSHHPIILLRLNHLTFLCNTLYPHACGSLISPMYTPQLRALSLRLASVHNTDDFLSLNKTRLHSVTFLRLIGDISAYMEFIGGQVRLLPSLMGTRLRHLDLLDLGIQVLVGDQFVEILAHALSFQAIRLIVIRQLNLPQRPDQIGILWSLLKPASIDAPTKIIVMEHVLCQGLADEEHSACASMWSWEHGLRSTWRASHSKLS</sequence>
<dbReference type="OrthoDB" id="2831009at2759"/>
<organism evidence="1 2">
    <name type="scientific">Mycena indigotica</name>
    <dbReference type="NCBI Taxonomy" id="2126181"/>
    <lineage>
        <taxon>Eukaryota</taxon>
        <taxon>Fungi</taxon>
        <taxon>Dikarya</taxon>
        <taxon>Basidiomycota</taxon>
        <taxon>Agaricomycotina</taxon>
        <taxon>Agaricomycetes</taxon>
        <taxon>Agaricomycetidae</taxon>
        <taxon>Agaricales</taxon>
        <taxon>Marasmiineae</taxon>
        <taxon>Mycenaceae</taxon>
        <taxon>Mycena</taxon>
    </lineage>
</organism>
<comment type="caution">
    <text evidence="1">The sequence shown here is derived from an EMBL/GenBank/DDBJ whole genome shotgun (WGS) entry which is preliminary data.</text>
</comment>
<protein>
    <submittedName>
        <fullName evidence="1">Uncharacterized protein</fullName>
    </submittedName>
</protein>
<dbReference type="EMBL" id="JACAZF010000010">
    <property type="protein sequence ID" value="KAF7293528.1"/>
    <property type="molecule type" value="Genomic_DNA"/>
</dbReference>
<evidence type="ECO:0000313" key="1">
    <source>
        <dbReference type="EMBL" id="KAF7293528.1"/>
    </source>
</evidence>
<accession>A0A8H6S751</accession>
<proteinExistence type="predicted"/>